<keyword evidence="3" id="KW-1185">Reference proteome</keyword>
<accession>A0ABZ1BNM4</accession>
<organism evidence="2 3">
    <name type="scientific">Geochorda subterranea</name>
    <dbReference type="NCBI Taxonomy" id="3109564"/>
    <lineage>
        <taxon>Bacteria</taxon>
        <taxon>Bacillati</taxon>
        <taxon>Bacillota</taxon>
        <taxon>Limnochordia</taxon>
        <taxon>Limnochordales</taxon>
        <taxon>Geochordaceae</taxon>
        <taxon>Geochorda</taxon>
    </lineage>
</organism>
<dbReference type="EMBL" id="CP141614">
    <property type="protein sequence ID" value="WRP14083.1"/>
    <property type="molecule type" value="Genomic_DNA"/>
</dbReference>
<proteinExistence type="predicted"/>
<evidence type="ECO:0000256" key="1">
    <source>
        <dbReference type="SAM" id="MobiDB-lite"/>
    </source>
</evidence>
<reference evidence="3" key="1">
    <citation type="submission" date="2023-12" db="EMBL/GenBank/DDBJ databases">
        <title>Novel isolates from deep terrestrial aquifers shed light on the physiology and ecology of the class Limnochordia.</title>
        <authorList>
            <person name="Karnachuk O.V."/>
            <person name="Lukina A.P."/>
            <person name="Avakyan M.R."/>
            <person name="Kadnikov V."/>
            <person name="Begmatov S."/>
            <person name="Beletsky A.V."/>
            <person name="Mardanov A.V."/>
            <person name="Ravin N.V."/>
        </authorList>
    </citation>
    <scope>NUCLEOTIDE SEQUENCE [LARGE SCALE GENOMIC DNA]</scope>
    <source>
        <strain evidence="3">LN</strain>
    </source>
</reference>
<dbReference type="RefSeq" id="WP_324668375.1">
    <property type="nucleotide sequence ID" value="NZ_CP141614.1"/>
</dbReference>
<gene>
    <name evidence="2" type="ORF">VLY81_11725</name>
</gene>
<name>A0ABZ1BNM4_9FIRM</name>
<protein>
    <submittedName>
        <fullName evidence="2">Uncharacterized protein</fullName>
    </submittedName>
</protein>
<sequence length="88" mass="8780">MSLATLIVVLMWSILVGLLVWAMTAGRKAAAASSYKLQARLVQLAPRVQAGAPPSDGAATSSRVAAGDTVATAQGDSSKKPASSSPAA</sequence>
<evidence type="ECO:0000313" key="3">
    <source>
        <dbReference type="Proteomes" id="UP001333102"/>
    </source>
</evidence>
<dbReference type="Proteomes" id="UP001333102">
    <property type="component" value="Chromosome"/>
</dbReference>
<evidence type="ECO:0000313" key="2">
    <source>
        <dbReference type="EMBL" id="WRP14083.1"/>
    </source>
</evidence>
<feature type="region of interest" description="Disordered" evidence="1">
    <location>
        <begin position="50"/>
        <end position="88"/>
    </location>
</feature>